<sequence length="87" mass="10305">MMDIRIFIGMPLRYAKSVLEEQAIPFTVEETKSRSHFFKCNEQAIYVIRATYANEQIHLLVNYSLEASEDVRNILRDRNGDYEELIF</sequence>
<evidence type="ECO:0000313" key="2">
    <source>
        <dbReference type="Proteomes" id="UP000199309"/>
    </source>
</evidence>
<dbReference type="RefSeq" id="WP_091647964.1">
    <property type="nucleotide sequence ID" value="NZ_FNHQ01000004.1"/>
</dbReference>
<dbReference type="EMBL" id="FNHQ01000004">
    <property type="protein sequence ID" value="SDM27776.1"/>
    <property type="molecule type" value="Genomic_DNA"/>
</dbReference>
<protein>
    <submittedName>
        <fullName evidence="1">Uncharacterized protein</fullName>
    </submittedName>
</protein>
<evidence type="ECO:0000313" key="1">
    <source>
        <dbReference type="EMBL" id="SDM27776.1"/>
    </source>
</evidence>
<dbReference type="OrthoDB" id="1623963at2"/>
<dbReference type="AlphaFoldDB" id="A0A1G9RX26"/>
<name>A0A1G9RX26_9FIRM</name>
<gene>
    <name evidence="1" type="ORF">SAMN05660299_00557</name>
</gene>
<proteinExistence type="predicted"/>
<dbReference type="STRING" id="349095.SAMN05660299_00557"/>
<organism evidence="1 2">
    <name type="scientific">Megasphaera paucivorans</name>
    <dbReference type="NCBI Taxonomy" id="349095"/>
    <lineage>
        <taxon>Bacteria</taxon>
        <taxon>Bacillati</taxon>
        <taxon>Bacillota</taxon>
        <taxon>Negativicutes</taxon>
        <taxon>Veillonellales</taxon>
        <taxon>Veillonellaceae</taxon>
        <taxon>Megasphaera</taxon>
    </lineage>
</organism>
<accession>A0A1G9RX26</accession>
<reference evidence="1 2" key="1">
    <citation type="submission" date="2016-10" db="EMBL/GenBank/DDBJ databases">
        <authorList>
            <person name="de Groot N.N."/>
        </authorList>
    </citation>
    <scope>NUCLEOTIDE SEQUENCE [LARGE SCALE GENOMIC DNA]</scope>
    <source>
        <strain evidence="1 2">DSM 16981</strain>
    </source>
</reference>
<keyword evidence="2" id="KW-1185">Reference proteome</keyword>
<dbReference type="Proteomes" id="UP000199309">
    <property type="component" value="Unassembled WGS sequence"/>
</dbReference>